<protein>
    <submittedName>
        <fullName evidence="1">Uncharacterized protein</fullName>
    </submittedName>
</protein>
<evidence type="ECO:0000313" key="1">
    <source>
        <dbReference type="EMBL" id="QOR57687.1"/>
    </source>
</evidence>
<dbReference type="RefSeq" id="YP_010113327.1">
    <property type="nucleotide sequence ID" value="NC_055901.1"/>
</dbReference>
<reference evidence="1 2" key="1">
    <citation type="submission" date="2020-07" db="EMBL/GenBank/DDBJ databases">
        <title>Taxonomic proposal: Crassvirales, a new order of highly abundant and diverse bacterial viruses.</title>
        <authorList>
            <person name="Shkoporov A.N."/>
            <person name="Stockdale S.R."/>
            <person name="Guerin E."/>
            <person name="Ross R.P."/>
            <person name="Hill C."/>
        </authorList>
    </citation>
    <scope>NUCLEOTIDE SEQUENCE [LARGE SCALE GENOMIC DNA]</scope>
</reference>
<dbReference type="EMBL" id="MT774408">
    <property type="protein sequence ID" value="QOR57687.1"/>
    <property type="molecule type" value="Genomic_DNA"/>
</dbReference>
<accession>A0A7M1RTC0</accession>
<dbReference type="Proteomes" id="UP000594028">
    <property type="component" value="Segment"/>
</dbReference>
<name>A0A7M1RTC0_9CAUD</name>
<sequence length="165" mass="19461">MAKDKETKKVNVTTVDEDNVMEQIRKGNLMPSTLHEKVKAEMEQEKEDKQKNLLKRAIGKATFEQRRTLIQLRARRREDKITKEKLTRASELLDKLTGICSKPGDNFNKPLDEKELITPTQYKTELEKLDRDISDKINESNKTMNEELNELYDSEIGCYRYNWYC</sequence>
<evidence type="ECO:0000313" key="2">
    <source>
        <dbReference type="Proteomes" id="UP000594028"/>
    </source>
</evidence>
<dbReference type="KEGG" id="vg:65131840"/>
<organism evidence="1 2">
    <name type="scientific">uncultured phage cr130_1</name>
    <dbReference type="NCBI Taxonomy" id="2772092"/>
    <lineage>
        <taxon>Viruses</taxon>
        <taxon>Duplodnaviria</taxon>
        <taxon>Heunggongvirae</taxon>
        <taxon>Uroviricota</taxon>
        <taxon>Caudoviricetes</taxon>
        <taxon>Crassvirales</taxon>
        <taxon>Suoliviridae</taxon>
        <taxon>Oafivirinae</taxon>
        <taxon>Chuhaivirus</taxon>
        <taxon>Chuhaivirus simiae</taxon>
    </lineage>
</organism>
<dbReference type="GeneID" id="65131840"/>
<keyword evidence="2" id="KW-1185">Reference proteome</keyword>
<proteinExistence type="predicted"/>